<dbReference type="PIRSF" id="PIRSF036389">
    <property type="entry name" value="IOR_B"/>
    <property type="match status" value="1"/>
</dbReference>
<dbReference type="Gene3D" id="3.90.1170.50">
    <property type="entry name" value="Aldehyde oxidase/xanthine dehydrogenase, a/b hammerhead"/>
    <property type="match status" value="1"/>
</dbReference>
<organism evidence="3 4">
    <name type="scientific">Paraburkholderia atlantica</name>
    <dbReference type="NCBI Taxonomy" id="2654982"/>
    <lineage>
        <taxon>Bacteria</taxon>
        <taxon>Pseudomonadati</taxon>
        <taxon>Pseudomonadota</taxon>
        <taxon>Betaproteobacteria</taxon>
        <taxon>Burkholderiales</taxon>
        <taxon>Burkholderiaceae</taxon>
        <taxon>Paraburkholderia</taxon>
    </lineage>
</organism>
<accession>D5WG59</accession>
<dbReference type="HOGENOM" id="CLU_013917_0_0_4"/>
<evidence type="ECO:0000259" key="2">
    <source>
        <dbReference type="SMART" id="SM01008"/>
    </source>
</evidence>
<dbReference type="Gene3D" id="3.30.365.10">
    <property type="entry name" value="Aldehyde oxidase/xanthine dehydrogenase, molybdopterin binding domain"/>
    <property type="match status" value="4"/>
</dbReference>
<sequence>MSAGRPFSAAQGSAPDDATRRRFLVGGSLMVSFAIAPAVAALAQTTTEAGTFNAGAPKLPGSLKTTPLLDAWIKVAPDGHVSVFTGKAELGTGIRTALLQVAAEELDLAPDAIELITADTTRTPNEGYTAGSHTMADSGTAILNAAAQVRALLVASAASRLGVDAAALTTRDGAVIAADGRRVSYGEAVQHADLHQNAQPDAPTKPPSAYALIGHMLPRVDIPGKVTGGASYVQDLRPRGMLHARVVRPPSYGARLVSVDSGRVEALPGVVKVVRNGSYLAVVADDEWRAILAMRELALAAQWRSGPPLPDPANVHALLMSLPAQEIAVADQGTATGTAAPMATLRARYSRPYLTHGSIGPSCAVAQLDGGVMTVWTHTQGVFPLHAGIAEMLAMPPGKVRCVHVEGSGCYGHNGADDVAADAALIARELPGRPVRVQLMREQEHMWEPFGPAMTVDAKATLDAAGMIADWRYELWSNTHNNRIENAGRLLPAQLLAQPFTPAPPKPIPMPEGGGDRNSIPLYRVPSLHVQHHFVPTMPIRVSAMRSLGAHMNVFAIESFIDELARAAHADPIAFRLKHLDDPRAHGVIRAVADQFGWRARSALTGDASPRSHGTGFAFAQYKNLMAYFAVAMDVTVMRDTGELSIERVVAAVDCGQIVNPDGVRNQIEGGILQTTSWTLYEETHFDPQRITSYDWSTYPIMRFSSVPKRVDVLLIDRPGLPFLGVGEAAQGPAAAALANAIDDATGVRIRDLPLLGANGKKMLKA</sequence>
<dbReference type="InterPro" id="IPR000674">
    <property type="entry name" value="Ald_Oxase/Xan_DH_a/b"/>
</dbReference>
<dbReference type="Proteomes" id="UP000002190">
    <property type="component" value="Chromosome 2"/>
</dbReference>
<dbReference type="Pfam" id="PF02738">
    <property type="entry name" value="MoCoBD_1"/>
    <property type="match status" value="2"/>
</dbReference>
<dbReference type="InterPro" id="IPR046867">
    <property type="entry name" value="AldOxase/xan_DH_MoCoBD2"/>
</dbReference>
<evidence type="ECO:0000313" key="4">
    <source>
        <dbReference type="Proteomes" id="UP000002190"/>
    </source>
</evidence>
<reference evidence="3 4" key="2">
    <citation type="journal article" date="2012" name="J. Bacteriol.">
        <title>Genome Sequences of Burkholderia sp. Strains CCGE1002 and H160, Isolated from Legume Nodules in Mexico and Brazil.</title>
        <authorList>
            <person name="Ormeno-Orrillo E."/>
            <person name="Rogel M.A."/>
            <person name="Chueire L.M."/>
            <person name="Tiedje J.M."/>
            <person name="Martinez-Romero E."/>
            <person name="Hungria M."/>
        </authorList>
    </citation>
    <scope>NUCLEOTIDE SEQUENCE [LARGE SCALE GENOMIC DNA]</scope>
    <source>
        <strain evidence="3 4">CCGE1002</strain>
    </source>
</reference>
<keyword evidence="1" id="KW-0472">Membrane</keyword>
<dbReference type="InterPro" id="IPR052516">
    <property type="entry name" value="N-heterocyclic_Hydroxylase"/>
</dbReference>
<feature type="transmembrane region" description="Helical" evidence="1">
    <location>
        <begin position="23"/>
        <end position="43"/>
    </location>
</feature>
<dbReference type="RefSeq" id="WP_013093226.1">
    <property type="nucleotide sequence ID" value="NC_014118.1"/>
</dbReference>
<proteinExistence type="predicted"/>
<dbReference type="InterPro" id="IPR037165">
    <property type="entry name" value="AldOxase/xan_DH_Mopterin-bd_sf"/>
</dbReference>
<dbReference type="Pfam" id="PF20256">
    <property type="entry name" value="MoCoBD_2"/>
    <property type="match status" value="2"/>
</dbReference>
<dbReference type="InterPro" id="IPR008274">
    <property type="entry name" value="AldOxase/xan_DH_MoCoBD1"/>
</dbReference>
<dbReference type="EMBL" id="CP002014">
    <property type="protein sequence ID" value="ADG19435.1"/>
    <property type="molecule type" value="Genomic_DNA"/>
</dbReference>
<evidence type="ECO:0000313" key="3">
    <source>
        <dbReference type="EMBL" id="ADG19435.1"/>
    </source>
</evidence>
<dbReference type="SMART" id="SM01008">
    <property type="entry name" value="Ald_Xan_dh_C"/>
    <property type="match status" value="1"/>
</dbReference>
<dbReference type="PANTHER" id="PTHR47495:SF1">
    <property type="entry name" value="BLL3820 PROTEIN"/>
    <property type="match status" value="1"/>
</dbReference>
<feature type="domain" description="Aldehyde oxidase/xanthine dehydrogenase a/b hammerhead" evidence="2">
    <location>
        <begin position="227"/>
        <end position="307"/>
    </location>
</feature>
<gene>
    <name evidence="3" type="ordered locus">BC1002_5510</name>
</gene>
<dbReference type="KEGG" id="bge:BC1002_5510"/>
<reference evidence="4" key="1">
    <citation type="submission" date="2010-04" db="EMBL/GenBank/DDBJ databases">
        <title>Complete sequence of chromosome 2 of Burkholderia sp. CCGE1002.</title>
        <authorList>
            <consortium name="US DOE Joint Genome Institute"/>
            <person name="Lucas S."/>
            <person name="Copeland A."/>
            <person name="Lapidus A."/>
            <person name="Cheng J.-F."/>
            <person name="Bruce D."/>
            <person name="Goodwin L."/>
            <person name="Pitluck S."/>
            <person name="Chertkov O."/>
            <person name="Detter J.C."/>
            <person name="Han C."/>
            <person name="Tapia R."/>
            <person name="Land M."/>
            <person name="Hauser L."/>
            <person name="Kyrpides N."/>
            <person name="Ovchinnikova G."/>
            <person name="Martinez-Romero E."/>
            <person name="Hernandez M.A.R."/>
            <person name="Tiedje J.M."/>
            <person name="Woyke T."/>
        </authorList>
    </citation>
    <scope>NUCLEOTIDE SEQUENCE [LARGE SCALE GENOMIC DNA]</scope>
    <source>
        <strain evidence="4">CCGE1002</strain>
    </source>
</reference>
<dbReference type="GeneID" id="301096683"/>
<evidence type="ECO:0000256" key="1">
    <source>
        <dbReference type="SAM" id="Phobius"/>
    </source>
</evidence>
<dbReference type="SUPFAM" id="SSF56003">
    <property type="entry name" value="Molybdenum cofactor-binding domain"/>
    <property type="match status" value="2"/>
</dbReference>
<dbReference type="eggNOG" id="COG1529">
    <property type="taxonomic scope" value="Bacteria"/>
</dbReference>
<protein>
    <submittedName>
        <fullName evidence="3">Aldehyde oxidase and xanthine dehydrogenase molybdopterin binding protein</fullName>
    </submittedName>
</protein>
<dbReference type="STRING" id="640511.BC1002_5510"/>
<keyword evidence="1" id="KW-0812">Transmembrane</keyword>
<dbReference type="PANTHER" id="PTHR47495">
    <property type="entry name" value="ALDEHYDE DEHYDROGENASE"/>
    <property type="match status" value="1"/>
</dbReference>
<dbReference type="AlphaFoldDB" id="D5WG59"/>
<name>D5WG59_PARAM</name>
<dbReference type="GO" id="GO:0016491">
    <property type="term" value="F:oxidoreductase activity"/>
    <property type="evidence" value="ECO:0007669"/>
    <property type="project" value="InterPro"/>
</dbReference>
<dbReference type="InterPro" id="IPR012368">
    <property type="entry name" value="OxRdtase_Mopterin-bd_su_IorB"/>
</dbReference>
<keyword evidence="1" id="KW-1133">Transmembrane helix</keyword>